<organism evidence="1 2">
    <name type="scientific">Trachymyrmex cornetzi</name>
    <dbReference type="NCBI Taxonomy" id="471704"/>
    <lineage>
        <taxon>Eukaryota</taxon>
        <taxon>Metazoa</taxon>
        <taxon>Ecdysozoa</taxon>
        <taxon>Arthropoda</taxon>
        <taxon>Hexapoda</taxon>
        <taxon>Insecta</taxon>
        <taxon>Pterygota</taxon>
        <taxon>Neoptera</taxon>
        <taxon>Endopterygota</taxon>
        <taxon>Hymenoptera</taxon>
        <taxon>Apocrita</taxon>
        <taxon>Aculeata</taxon>
        <taxon>Formicoidea</taxon>
        <taxon>Formicidae</taxon>
        <taxon>Myrmicinae</taxon>
        <taxon>Trachymyrmex</taxon>
    </lineage>
</organism>
<reference evidence="1 2" key="1">
    <citation type="submission" date="2015-09" db="EMBL/GenBank/DDBJ databases">
        <title>Trachymyrmex cornetzi WGS genome.</title>
        <authorList>
            <person name="Nygaard S."/>
            <person name="Hu H."/>
            <person name="Boomsma J."/>
            <person name="Zhang G."/>
        </authorList>
    </citation>
    <scope>NUCLEOTIDE SEQUENCE [LARGE SCALE GENOMIC DNA]</scope>
    <source>
        <strain evidence="1">Tcor2-1</strain>
        <tissue evidence="1">Whole body</tissue>
    </source>
</reference>
<proteinExistence type="predicted"/>
<dbReference type="Proteomes" id="UP000078492">
    <property type="component" value="Unassembled WGS sequence"/>
</dbReference>
<accession>A0A195DCE0</accession>
<dbReference type="EMBL" id="KQ980989">
    <property type="protein sequence ID" value="KYN10553.1"/>
    <property type="molecule type" value="Genomic_DNA"/>
</dbReference>
<protein>
    <submittedName>
        <fullName evidence="1">Uncharacterized protein</fullName>
    </submittedName>
</protein>
<evidence type="ECO:0000313" key="2">
    <source>
        <dbReference type="Proteomes" id="UP000078492"/>
    </source>
</evidence>
<sequence length="86" mass="10346">MTFNINVYLPVHWEVRMLVVDYDKGTVLDKFVELYEHLYNLNYNFWNSISKLFIFNEKNKKITSKVHFTYGRPLRISYLHSQPGGN</sequence>
<evidence type="ECO:0000313" key="1">
    <source>
        <dbReference type="EMBL" id="KYN10553.1"/>
    </source>
</evidence>
<name>A0A195DCE0_9HYME</name>
<gene>
    <name evidence="1" type="ORF">ALC57_17158</name>
</gene>
<dbReference type="AlphaFoldDB" id="A0A195DCE0"/>
<keyword evidence="2" id="KW-1185">Reference proteome</keyword>